<dbReference type="STRING" id="477690.SAMN05216474_2147"/>
<organism evidence="1 2">
    <name type="scientific">Lishizhenia tianjinensis</name>
    <dbReference type="NCBI Taxonomy" id="477690"/>
    <lineage>
        <taxon>Bacteria</taxon>
        <taxon>Pseudomonadati</taxon>
        <taxon>Bacteroidota</taxon>
        <taxon>Flavobacteriia</taxon>
        <taxon>Flavobacteriales</taxon>
        <taxon>Crocinitomicaceae</taxon>
        <taxon>Lishizhenia</taxon>
    </lineage>
</organism>
<name>A0A1I7AJ95_9FLAO</name>
<dbReference type="AlphaFoldDB" id="A0A1I7AJ95"/>
<accession>A0A1I7AJ95</accession>
<reference evidence="1 2" key="1">
    <citation type="submission" date="2016-10" db="EMBL/GenBank/DDBJ databases">
        <authorList>
            <person name="de Groot N.N."/>
        </authorList>
    </citation>
    <scope>NUCLEOTIDE SEQUENCE [LARGE SCALE GENOMIC DNA]</scope>
    <source>
        <strain evidence="1 2">CGMCC 1.7005</strain>
    </source>
</reference>
<evidence type="ECO:0000313" key="2">
    <source>
        <dbReference type="Proteomes" id="UP000236454"/>
    </source>
</evidence>
<dbReference type="EMBL" id="FPAS01000003">
    <property type="protein sequence ID" value="SFT75002.1"/>
    <property type="molecule type" value="Genomic_DNA"/>
</dbReference>
<proteinExistence type="predicted"/>
<sequence length="63" mass="7305">MEALLIINSILVAICLYFIKDFHGDFKEVAKKVEKLNDKVQRISMKLNDQVESIKKKIKKIKG</sequence>
<dbReference type="Proteomes" id="UP000236454">
    <property type="component" value="Unassembled WGS sequence"/>
</dbReference>
<keyword evidence="2" id="KW-1185">Reference proteome</keyword>
<protein>
    <recommendedName>
        <fullName evidence="3">BhlA holin family protein</fullName>
    </recommendedName>
</protein>
<dbReference type="RefSeq" id="WP_090249268.1">
    <property type="nucleotide sequence ID" value="NZ_FPAS01000003.1"/>
</dbReference>
<gene>
    <name evidence="1" type="ORF">SAMN05216474_2147</name>
</gene>
<evidence type="ECO:0000313" key="1">
    <source>
        <dbReference type="EMBL" id="SFT75002.1"/>
    </source>
</evidence>
<evidence type="ECO:0008006" key="3">
    <source>
        <dbReference type="Google" id="ProtNLM"/>
    </source>
</evidence>